<dbReference type="Pfam" id="PF02515">
    <property type="entry name" value="CoA_transf_3"/>
    <property type="match status" value="1"/>
</dbReference>
<evidence type="ECO:0000313" key="3">
    <source>
        <dbReference type="Proteomes" id="UP001232755"/>
    </source>
</evidence>
<evidence type="ECO:0000256" key="1">
    <source>
        <dbReference type="ARBA" id="ARBA00022679"/>
    </source>
</evidence>
<dbReference type="Gene3D" id="3.30.1540.10">
    <property type="entry name" value="formyl-coa transferase, domain 3"/>
    <property type="match status" value="1"/>
</dbReference>
<dbReference type="Proteomes" id="UP001232755">
    <property type="component" value="Unassembled WGS sequence"/>
</dbReference>
<reference evidence="2 3" key="1">
    <citation type="submission" date="2023-07" db="EMBL/GenBank/DDBJ databases">
        <title>Comparative genomics of wheat-associated soil bacteria to identify genetic determinants of phenazine resistance.</title>
        <authorList>
            <person name="Mouncey N."/>
        </authorList>
    </citation>
    <scope>NUCLEOTIDE SEQUENCE [LARGE SCALE GENOMIC DNA]</scope>
    <source>
        <strain evidence="2 3">B3I12</strain>
    </source>
</reference>
<dbReference type="PANTHER" id="PTHR48207">
    <property type="entry name" value="SUCCINATE--HYDROXYMETHYLGLUTARATE COA-TRANSFERASE"/>
    <property type="match status" value="1"/>
</dbReference>
<dbReference type="RefSeq" id="WP_307173090.1">
    <property type="nucleotide sequence ID" value="NZ_JAUSYP010000001.1"/>
</dbReference>
<proteinExistence type="predicted"/>
<protein>
    <submittedName>
        <fullName evidence="2">Crotonobetainyl-CoA:carnitine CoA-transferase CaiB-like acyl-CoA transferase</fullName>
    </submittedName>
</protein>
<dbReference type="InterPro" id="IPR050483">
    <property type="entry name" value="CoA-transferase_III_domain"/>
</dbReference>
<dbReference type="InterPro" id="IPR044855">
    <property type="entry name" value="CoA-Trfase_III_dom3_sf"/>
</dbReference>
<dbReference type="InterPro" id="IPR023606">
    <property type="entry name" value="CoA-Trfase_III_dom_1_sf"/>
</dbReference>
<dbReference type="EMBL" id="JAUSYP010000001">
    <property type="protein sequence ID" value="MDQ0745977.1"/>
    <property type="molecule type" value="Genomic_DNA"/>
</dbReference>
<dbReference type="InterPro" id="IPR003673">
    <property type="entry name" value="CoA-Trfase_fam_III"/>
</dbReference>
<sequence>MTDGTGALAGIRVLDLSRFIAGPLCCQILGDMGAEVVKIERPSGEDARKHAPFHRQHSVYTMVYNRNKYGATLDTRRPEARALLEDLVRRSDIVVENYRPGTMEAMGLPYPRLQELRPGIILVSISGFGQTGPLARRALFDAIAQATSGLMSLTGPPDGEPTLAGTYIADYIAGFHGAMGALLALLHRDRTGHGQHVDVASLDALFASLGTRPSAYAMLGEHPRRNGSRDLLTGPANVFPAADGYVYIHAGTDPLFPRLCRAIGRQDLAENERFSSVPGRMANIEELEEAVAAWTKGRPCDEIAHVLGEAGIPFGKVSEIPEVVESEQIKAREMMLDVDHPALGTLRLPGIPIKMNASPGSVRKAPPLVGEDNDHVYGRLLGRSDEEIARLKSLGVI</sequence>
<keyword evidence="3" id="KW-1185">Reference proteome</keyword>
<dbReference type="SUPFAM" id="SSF89796">
    <property type="entry name" value="CoA-transferase family III (CaiB/BaiF)"/>
    <property type="match status" value="1"/>
</dbReference>
<dbReference type="Gene3D" id="3.40.50.10540">
    <property type="entry name" value="Crotonobetainyl-coa:carnitine coa-transferase, domain 1"/>
    <property type="match status" value="1"/>
</dbReference>
<accession>A0ABU0QHK3</accession>
<dbReference type="PANTHER" id="PTHR48207:SF3">
    <property type="entry name" value="SUCCINATE--HYDROXYMETHYLGLUTARATE COA-TRANSFERASE"/>
    <property type="match status" value="1"/>
</dbReference>
<name>A0ABU0QHK3_9ACTN</name>
<comment type="caution">
    <text evidence="2">The sequence shown here is derived from an EMBL/GenBank/DDBJ whole genome shotgun (WGS) entry which is preliminary data.</text>
</comment>
<gene>
    <name evidence="2" type="ORF">QF034_000208</name>
</gene>
<keyword evidence="1" id="KW-0808">Transferase</keyword>
<organism evidence="2 3">
    <name type="scientific">Streptomyces africanus</name>
    <dbReference type="NCBI Taxonomy" id="231024"/>
    <lineage>
        <taxon>Bacteria</taxon>
        <taxon>Bacillati</taxon>
        <taxon>Actinomycetota</taxon>
        <taxon>Actinomycetes</taxon>
        <taxon>Kitasatosporales</taxon>
        <taxon>Streptomycetaceae</taxon>
        <taxon>Streptomyces</taxon>
    </lineage>
</organism>
<evidence type="ECO:0000313" key="2">
    <source>
        <dbReference type="EMBL" id="MDQ0745977.1"/>
    </source>
</evidence>